<feature type="non-terminal residue" evidence="9">
    <location>
        <position position="748"/>
    </location>
</feature>
<comment type="subcellular location">
    <subcellularLocation>
        <location evidence="1">Nucleus</location>
    </subcellularLocation>
</comment>
<evidence type="ECO:0000256" key="3">
    <source>
        <dbReference type="ARBA" id="ARBA00022722"/>
    </source>
</evidence>
<dbReference type="CDD" id="cd06145">
    <property type="entry name" value="REX1_like"/>
    <property type="match status" value="1"/>
</dbReference>
<dbReference type="Gene3D" id="3.30.420.10">
    <property type="entry name" value="Ribonuclease H-like superfamily/Ribonuclease H"/>
    <property type="match status" value="1"/>
</dbReference>
<dbReference type="PANTHER" id="PTHR12801:SF115">
    <property type="entry name" value="FI18136P1-RELATED"/>
    <property type="match status" value="1"/>
</dbReference>
<keyword evidence="3" id="KW-0540">Nuclease</keyword>
<dbReference type="InterPro" id="IPR012337">
    <property type="entry name" value="RNaseH-like_sf"/>
</dbReference>
<evidence type="ECO:0000256" key="4">
    <source>
        <dbReference type="ARBA" id="ARBA00022801"/>
    </source>
</evidence>
<dbReference type="Proteomes" id="UP000258309">
    <property type="component" value="Unassembled WGS sequence"/>
</dbReference>
<keyword evidence="6" id="KW-0539">Nucleus</keyword>
<reference evidence="9 10" key="1">
    <citation type="submission" date="2018-05" db="EMBL/GenBank/DDBJ databases">
        <title>Draft genome sequence of Scytalidium lignicola DSM 105466, a ubiquitous saprotrophic fungus.</title>
        <authorList>
            <person name="Buettner E."/>
            <person name="Gebauer A.M."/>
            <person name="Hofrichter M."/>
            <person name="Liers C."/>
            <person name="Kellner H."/>
        </authorList>
    </citation>
    <scope>NUCLEOTIDE SEQUENCE [LARGE SCALE GENOMIC DNA]</scope>
    <source>
        <strain evidence="9 10">DSM 105466</strain>
    </source>
</reference>
<evidence type="ECO:0000256" key="5">
    <source>
        <dbReference type="ARBA" id="ARBA00022839"/>
    </source>
</evidence>
<dbReference type="InterPro" id="IPR036397">
    <property type="entry name" value="RNaseH_sf"/>
</dbReference>
<dbReference type="GO" id="GO:0005634">
    <property type="term" value="C:nucleus"/>
    <property type="evidence" value="ECO:0007669"/>
    <property type="project" value="UniProtKB-SubCell"/>
</dbReference>
<comment type="caution">
    <text evidence="9">The sequence shown here is derived from an EMBL/GenBank/DDBJ whole genome shotgun (WGS) entry which is preliminary data.</text>
</comment>
<dbReference type="FunFam" id="3.30.420.10:FF:000019">
    <property type="entry name" value="RNA exonuclease NEF-sp"/>
    <property type="match status" value="1"/>
</dbReference>
<feature type="compositionally biased region" description="Polar residues" evidence="7">
    <location>
        <begin position="45"/>
        <end position="59"/>
    </location>
</feature>
<evidence type="ECO:0000256" key="2">
    <source>
        <dbReference type="ARBA" id="ARBA00006357"/>
    </source>
</evidence>
<keyword evidence="4" id="KW-0378">Hydrolase</keyword>
<evidence type="ECO:0000256" key="7">
    <source>
        <dbReference type="SAM" id="MobiDB-lite"/>
    </source>
</evidence>
<dbReference type="SUPFAM" id="SSF53098">
    <property type="entry name" value="Ribonuclease H-like"/>
    <property type="match status" value="1"/>
</dbReference>
<gene>
    <name evidence="9" type="ORF">B7463_g1984</name>
</gene>
<dbReference type="SMART" id="SM00479">
    <property type="entry name" value="EXOIII"/>
    <property type="match status" value="1"/>
</dbReference>
<dbReference type="EMBL" id="NCSJ02000022">
    <property type="protein sequence ID" value="RFU34306.1"/>
    <property type="molecule type" value="Genomic_DNA"/>
</dbReference>
<keyword evidence="10" id="KW-1185">Reference proteome</keyword>
<feature type="compositionally biased region" description="Basic residues" evidence="7">
    <location>
        <begin position="86"/>
        <end position="95"/>
    </location>
</feature>
<dbReference type="STRING" id="5539.A0A3E2HLP1"/>
<dbReference type="OrthoDB" id="206335at2759"/>
<comment type="similarity">
    <text evidence="2">Belongs to the REXO1/REXO3 family.</text>
</comment>
<evidence type="ECO:0000313" key="10">
    <source>
        <dbReference type="Proteomes" id="UP000258309"/>
    </source>
</evidence>
<feature type="region of interest" description="Disordered" evidence="7">
    <location>
        <begin position="1"/>
        <end position="99"/>
    </location>
</feature>
<feature type="non-terminal residue" evidence="9">
    <location>
        <position position="1"/>
    </location>
</feature>
<dbReference type="PANTHER" id="PTHR12801">
    <property type="entry name" value="RNA EXONUCLEASE REXO1 / RECO3 FAMILY MEMBER-RELATED"/>
    <property type="match status" value="1"/>
</dbReference>
<protein>
    <recommendedName>
        <fullName evidence="8">Exonuclease domain-containing protein</fullName>
    </recommendedName>
</protein>
<dbReference type="InterPro" id="IPR034922">
    <property type="entry name" value="REX1-like_exo"/>
</dbReference>
<proteinExistence type="inferred from homology"/>
<dbReference type="Pfam" id="PF00929">
    <property type="entry name" value="RNase_T"/>
    <property type="match status" value="1"/>
</dbReference>
<evidence type="ECO:0000256" key="1">
    <source>
        <dbReference type="ARBA" id="ARBA00004123"/>
    </source>
</evidence>
<name>A0A3E2HLP1_SCYLI</name>
<dbReference type="OMA" id="HKAGPPF"/>
<evidence type="ECO:0000313" key="9">
    <source>
        <dbReference type="EMBL" id="RFU34306.1"/>
    </source>
</evidence>
<dbReference type="GO" id="GO:0003676">
    <property type="term" value="F:nucleic acid binding"/>
    <property type="evidence" value="ECO:0007669"/>
    <property type="project" value="InterPro"/>
</dbReference>
<dbReference type="GO" id="GO:0004527">
    <property type="term" value="F:exonuclease activity"/>
    <property type="evidence" value="ECO:0007669"/>
    <property type="project" value="UniProtKB-KW"/>
</dbReference>
<sequence length="748" mass="83104">MEISDEETVEGNPTQLQTREKYGRKRKHEDDASSLGMGQSLSSQHQPNLPESSLTSTRPPSHESGASLDGTVADTREWETIENGRPAKKAKKIPKKQSSNYPAIEFSKTSRLQSQIKISDLQNLVLYILTDSQAPQFVSVRNRLEIRRVVVLMVPGLERSMFLKKPAVEDDEDTQENEEKADSSGEKSQLNIPNWNSPDHYFPRKLGELDLHESLQPFTEMFEFLWPVATPGDAKYGQMHSPLHAMLTAPLSKGKAEKSKRGAQPAREPLGWQNTRTAVTEFIHPPEELLENEYVLHPASYNTKAEKDALKYSRQIAKHSAEDGWVDTLIDHFDDGVVPDKEIEKGSLTVGREILAMDCEMCKTDSNEFSLTRISIVRWDGSVVLDELVKPEKPIIDYLTMYSGITEAMLANVTTTLQDIQKKLLEILHPRTILLGHSLNSDLTALKLTHPYIIDTALLYPHPRGPPLKSSLKWLAQKYLSREIQKGHGTKGPGAGHDSIEDAKTCLDLVKQKCEKGKLWGTSDSAGENIFKRVARTGVKFKNQGGTGIPGAMGGRTSAAVDWGDPRKGAGAAATHIIGCKNDEEVMHGVIRAVKGDPDGKEIPGGGVDLVFARMRELEALKGWWNTNVPGLGSVELKDATKAEDPPPLEDNIPIDFSTPIEKATTDLTRRIAKIHEALPPCTALIIYSGSGDPREMSRLQAMHRQYRKEFNFKKWDELSVKWTDVEEQALKAAVKIARDGIGFVGIK</sequence>
<evidence type="ECO:0000256" key="6">
    <source>
        <dbReference type="ARBA" id="ARBA00023242"/>
    </source>
</evidence>
<organism evidence="9 10">
    <name type="scientific">Scytalidium lignicola</name>
    <name type="common">Hyphomycete</name>
    <dbReference type="NCBI Taxonomy" id="5539"/>
    <lineage>
        <taxon>Eukaryota</taxon>
        <taxon>Fungi</taxon>
        <taxon>Dikarya</taxon>
        <taxon>Ascomycota</taxon>
        <taxon>Pezizomycotina</taxon>
        <taxon>Leotiomycetes</taxon>
        <taxon>Leotiomycetes incertae sedis</taxon>
        <taxon>Scytalidium</taxon>
    </lineage>
</organism>
<keyword evidence="5" id="KW-0269">Exonuclease</keyword>
<feature type="domain" description="Exonuclease" evidence="8">
    <location>
        <begin position="353"/>
        <end position="519"/>
    </location>
</feature>
<feature type="region of interest" description="Disordered" evidence="7">
    <location>
        <begin position="165"/>
        <end position="194"/>
    </location>
</feature>
<dbReference type="AlphaFoldDB" id="A0A3E2HLP1"/>
<feature type="compositionally biased region" description="Low complexity" evidence="7">
    <location>
        <begin position="33"/>
        <end position="44"/>
    </location>
</feature>
<accession>A0A3E2HLP1</accession>
<evidence type="ECO:0000259" key="8">
    <source>
        <dbReference type="SMART" id="SM00479"/>
    </source>
</evidence>
<dbReference type="InterPro" id="IPR013520">
    <property type="entry name" value="Ribonucl_H"/>
</dbReference>
<dbReference type="InterPro" id="IPR047021">
    <property type="entry name" value="REXO1/3/4-like"/>
</dbReference>